<reference evidence="6 7" key="1">
    <citation type="journal article" date="2010" name="J. Bacteriol.">
        <title>Genome sequences of Oceanicola granulosus HTCC2516(T) and Oceanicola batsensis HTCC2597(TDelta).</title>
        <authorList>
            <person name="Thrash J.C."/>
            <person name="Cho J.C."/>
            <person name="Vergin K.L."/>
            <person name="Giovannoni S.J."/>
        </authorList>
    </citation>
    <scope>NUCLEOTIDE SEQUENCE [LARGE SCALE GENOMIC DNA]</scope>
    <source>
        <strain evidence="7">ATCC BAA-863 / DSM 15984 / KCTC 12145 / HTCC2597</strain>
    </source>
</reference>
<sequence length="349" mass="38455">MGGLTAASALKPAGDGGNSVRMKVDFDADAVSRPASTSLRRALGVLGDPWTMLILKDAFNGTRRFGDFQRNLNIPKQTLSLRLASLCEHEMLYRSYVNANAGTVLYVPTAKTFDLRDAMYSVWLWHRANPGPVEALPFDLVHVACGQVLKATYCCTACDGPVTPGNMTIQRTQPEQVDPEPRPRLSRRNDQAVTAASTESSGMIAASLVGDIVCNEILYRLAQGPLHLLALSRDLQIGQPVLRNRLNMLRELGLVEESKSGRRSTFHMLKRAEDFWPLILSIAAWGDRWCNRGNPPPEVRIHACGNLLSGRYRCDHCNGWVDGRSVRVVPHGRDANEGPNQAGERQDEG</sequence>
<feature type="domain" description="HTH hxlR-type" evidence="5">
    <location>
        <begin position="33"/>
        <end position="134"/>
    </location>
</feature>
<dbReference type="EMBL" id="AAMO01000008">
    <property type="protein sequence ID" value="EAQ02186.1"/>
    <property type="molecule type" value="Genomic_DNA"/>
</dbReference>
<keyword evidence="7" id="KW-1185">Reference proteome</keyword>
<keyword evidence="1" id="KW-0805">Transcription regulation</keyword>
<evidence type="ECO:0000256" key="2">
    <source>
        <dbReference type="ARBA" id="ARBA00023125"/>
    </source>
</evidence>
<comment type="caution">
    <text evidence="6">The sequence shown here is derived from an EMBL/GenBank/DDBJ whole genome shotgun (WGS) entry which is preliminary data.</text>
</comment>
<dbReference type="InterPro" id="IPR001845">
    <property type="entry name" value="HTH_ArsR_DNA-bd_dom"/>
</dbReference>
<dbReference type="STRING" id="252305.OB2597_18926"/>
<keyword evidence="2" id="KW-0238">DNA-binding</keyword>
<protein>
    <recommendedName>
        <fullName evidence="5">HTH hxlR-type domain-containing protein</fullName>
    </recommendedName>
</protein>
<evidence type="ECO:0000256" key="4">
    <source>
        <dbReference type="SAM" id="MobiDB-lite"/>
    </source>
</evidence>
<feature type="compositionally biased region" description="Basic and acidic residues" evidence="4">
    <location>
        <begin position="179"/>
        <end position="189"/>
    </location>
</feature>
<gene>
    <name evidence="6" type="ORF">OB2597_18926</name>
</gene>
<dbReference type="Pfam" id="PF01638">
    <property type="entry name" value="HxlR"/>
    <property type="match status" value="1"/>
</dbReference>
<feature type="region of interest" description="Disordered" evidence="4">
    <location>
        <begin position="165"/>
        <end position="189"/>
    </location>
</feature>
<feature type="region of interest" description="Disordered" evidence="4">
    <location>
        <begin position="329"/>
        <end position="349"/>
    </location>
</feature>
<evidence type="ECO:0000313" key="7">
    <source>
        <dbReference type="Proteomes" id="UP000004318"/>
    </source>
</evidence>
<evidence type="ECO:0000256" key="3">
    <source>
        <dbReference type="ARBA" id="ARBA00023163"/>
    </source>
</evidence>
<dbReference type="GO" id="GO:0003700">
    <property type="term" value="F:DNA-binding transcription factor activity"/>
    <property type="evidence" value="ECO:0007669"/>
    <property type="project" value="InterPro"/>
</dbReference>
<dbReference type="SUPFAM" id="SSF46785">
    <property type="entry name" value="Winged helix' DNA-binding domain"/>
    <property type="match status" value="2"/>
</dbReference>
<dbReference type="PANTHER" id="PTHR33204">
    <property type="entry name" value="TRANSCRIPTIONAL REGULATOR, MARR FAMILY"/>
    <property type="match status" value="1"/>
</dbReference>
<feature type="compositionally biased region" description="Polar residues" evidence="4">
    <location>
        <begin position="165"/>
        <end position="175"/>
    </location>
</feature>
<dbReference type="CDD" id="cd00090">
    <property type="entry name" value="HTH_ARSR"/>
    <property type="match status" value="1"/>
</dbReference>
<evidence type="ECO:0000256" key="1">
    <source>
        <dbReference type="ARBA" id="ARBA00023015"/>
    </source>
</evidence>
<dbReference type="HOGENOM" id="CLU_068247_0_0_5"/>
<dbReference type="Proteomes" id="UP000004318">
    <property type="component" value="Unassembled WGS sequence"/>
</dbReference>
<name>A3U095_PSEBH</name>
<dbReference type="InterPro" id="IPR002577">
    <property type="entry name" value="HTH_HxlR"/>
</dbReference>
<organism evidence="6 7">
    <name type="scientific">Pseudooceanicola batsensis (strain ATCC BAA-863 / DSM 15984 / KCTC 12145 / HTCC2597)</name>
    <name type="common">Oceanicola batsensis</name>
    <dbReference type="NCBI Taxonomy" id="252305"/>
    <lineage>
        <taxon>Bacteria</taxon>
        <taxon>Pseudomonadati</taxon>
        <taxon>Pseudomonadota</taxon>
        <taxon>Alphaproteobacteria</taxon>
        <taxon>Rhodobacterales</taxon>
        <taxon>Paracoccaceae</taxon>
        <taxon>Pseudooceanicola</taxon>
    </lineage>
</organism>
<evidence type="ECO:0000259" key="5">
    <source>
        <dbReference type="PROSITE" id="PS51118"/>
    </source>
</evidence>
<dbReference type="PROSITE" id="PS51118">
    <property type="entry name" value="HTH_HXLR"/>
    <property type="match status" value="1"/>
</dbReference>
<proteinExistence type="predicted"/>
<dbReference type="Pfam" id="PF01022">
    <property type="entry name" value="HTH_5"/>
    <property type="match status" value="1"/>
</dbReference>
<accession>A3U095</accession>
<dbReference type="Gene3D" id="1.10.10.10">
    <property type="entry name" value="Winged helix-like DNA-binding domain superfamily/Winged helix DNA-binding domain"/>
    <property type="match status" value="2"/>
</dbReference>
<dbReference type="InterPro" id="IPR036390">
    <property type="entry name" value="WH_DNA-bd_sf"/>
</dbReference>
<dbReference type="InterPro" id="IPR036388">
    <property type="entry name" value="WH-like_DNA-bd_sf"/>
</dbReference>
<dbReference type="InterPro" id="IPR011991">
    <property type="entry name" value="ArsR-like_HTH"/>
</dbReference>
<evidence type="ECO:0000313" key="6">
    <source>
        <dbReference type="EMBL" id="EAQ02186.1"/>
    </source>
</evidence>
<dbReference type="GO" id="GO:0003677">
    <property type="term" value="F:DNA binding"/>
    <property type="evidence" value="ECO:0007669"/>
    <property type="project" value="UniProtKB-KW"/>
</dbReference>
<dbReference type="AlphaFoldDB" id="A3U095"/>
<keyword evidence="3" id="KW-0804">Transcription</keyword>
<dbReference type="PANTHER" id="PTHR33204:SF36">
    <property type="entry name" value="TRANSCRIPTIONAL REGULATORY PROTEIN"/>
    <property type="match status" value="1"/>
</dbReference>